<reference evidence="1 2" key="1">
    <citation type="journal article" date="2018" name="MBio">
        <title>Comparative Genomics Reveals the Core Gene Toolbox for the Fungus-Insect Symbiosis.</title>
        <authorList>
            <person name="Wang Y."/>
            <person name="Stata M."/>
            <person name="Wang W."/>
            <person name="Stajich J.E."/>
            <person name="White M.M."/>
            <person name="Moncalvo J.M."/>
        </authorList>
    </citation>
    <scope>NUCLEOTIDE SEQUENCE [LARGE SCALE GENOMIC DNA]</scope>
    <source>
        <strain evidence="1 2">SC-DP-2</strain>
    </source>
</reference>
<name>A0A2T9ZKV2_9FUNG</name>
<dbReference type="AlphaFoldDB" id="A0A2T9ZKV2"/>
<organism evidence="1 2">
    <name type="scientific">Smittium megazygosporum</name>
    <dbReference type="NCBI Taxonomy" id="133381"/>
    <lineage>
        <taxon>Eukaryota</taxon>
        <taxon>Fungi</taxon>
        <taxon>Fungi incertae sedis</taxon>
        <taxon>Zoopagomycota</taxon>
        <taxon>Kickxellomycotina</taxon>
        <taxon>Harpellomycetes</taxon>
        <taxon>Harpellales</taxon>
        <taxon>Legeriomycetaceae</taxon>
        <taxon>Smittium</taxon>
    </lineage>
</organism>
<dbReference type="Proteomes" id="UP000245609">
    <property type="component" value="Unassembled WGS sequence"/>
</dbReference>
<proteinExistence type="predicted"/>
<comment type="caution">
    <text evidence="1">The sequence shown here is derived from an EMBL/GenBank/DDBJ whole genome shotgun (WGS) entry which is preliminary data.</text>
</comment>
<dbReference type="STRING" id="133381.A0A2T9ZKV2"/>
<evidence type="ECO:0000313" key="1">
    <source>
        <dbReference type="EMBL" id="PVV05215.1"/>
    </source>
</evidence>
<accession>A0A2T9ZKV2</accession>
<gene>
    <name evidence="1" type="ORF">BB560_000263</name>
</gene>
<protein>
    <submittedName>
        <fullName evidence="1">Uncharacterized protein</fullName>
    </submittedName>
</protein>
<keyword evidence="2" id="KW-1185">Reference proteome</keyword>
<evidence type="ECO:0000313" key="2">
    <source>
        <dbReference type="Proteomes" id="UP000245609"/>
    </source>
</evidence>
<dbReference type="EMBL" id="MBFS01000026">
    <property type="protein sequence ID" value="PVV05215.1"/>
    <property type="molecule type" value="Genomic_DNA"/>
</dbReference>
<sequence length="182" mass="21077">MIENLKALNSRQIEKARLSQILSARITTALKKSYGVHVLDPEIFHFEPKYAVSRHHSLTSSDLRTSLEAWAQVFSRRYLDIPLPTYSNSCVLLDDLYSESYKYGKPLNKLPENIDNRTKSTLKTYINSVSTPTIPRGYKYHSEKLVDASDAHTMMRNDSILHTQKKVQYTGSRWWSKPKRNV</sequence>
<dbReference type="OrthoDB" id="196547at2759"/>